<organism evidence="1 2">
    <name type="scientific">Saccharopolyspora erythraea</name>
    <name type="common">Streptomyces erythraeus</name>
    <dbReference type="NCBI Taxonomy" id="1836"/>
    <lineage>
        <taxon>Bacteria</taxon>
        <taxon>Bacillati</taxon>
        <taxon>Actinomycetota</taxon>
        <taxon>Actinomycetes</taxon>
        <taxon>Pseudonocardiales</taxon>
        <taxon>Pseudonocardiaceae</taxon>
        <taxon>Saccharopolyspora</taxon>
    </lineage>
</organism>
<evidence type="ECO:0000313" key="2">
    <source>
        <dbReference type="Proteomes" id="UP001500729"/>
    </source>
</evidence>
<gene>
    <name evidence="1" type="ORF">GCM10009533_19320</name>
</gene>
<keyword evidence="2" id="KW-1185">Reference proteome</keyword>
<proteinExistence type="predicted"/>
<sequence length="192" mass="21200">MLLSSRVLRGVVDGRITLAFRRWASPQARTGSRMRTAAGVIAIGAVEAVEPETITDEQARRAGFDTAAGLRSSLDKHGTGRVYRIEIGYAGPDPRVALREQAELSASERADLDRRLARMDTSSPRGPWTRRMLELLRDNPGVRAAELAATQNRPVARFKSDVWKLKELGLTESLEVGYRLSPRGRGYLDSPT</sequence>
<name>A0ABN1CJ78_SACER</name>
<evidence type="ECO:0008006" key="3">
    <source>
        <dbReference type="Google" id="ProtNLM"/>
    </source>
</evidence>
<protein>
    <recommendedName>
        <fullName evidence="3">ASCH domain-containing protein</fullName>
    </recommendedName>
</protein>
<accession>A0ABN1CJ78</accession>
<dbReference type="Proteomes" id="UP001500729">
    <property type="component" value="Unassembled WGS sequence"/>
</dbReference>
<reference evidence="1 2" key="1">
    <citation type="journal article" date="2019" name="Int. J. Syst. Evol. Microbiol.">
        <title>The Global Catalogue of Microorganisms (GCM) 10K type strain sequencing project: providing services to taxonomists for standard genome sequencing and annotation.</title>
        <authorList>
            <consortium name="The Broad Institute Genomics Platform"/>
            <consortium name="The Broad Institute Genome Sequencing Center for Infectious Disease"/>
            <person name="Wu L."/>
            <person name="Ma J."/>
        </authorList>
    </citation>
    <scope>NUCLEOTIDE SEQUENCE [LARGE SCALE GENOMIC DNA]</scope>
    <source>
        <strain evidence="1 2">JCM 10303</strain>
    </source>
</reference>
<comment type="caution">
    <text evidence="1">The sequence shown here is derived from an EMBL/GenBank/DDBJ whole genome shotgun (WGS) entry which is preliminary data.</text>
</comment>
<evidence type="ECO:0000313" key="1">
    <source>
        <dbReference type="EMBL" id="GAA0520315.1"/>
    </source>
</evidence>
<dbReference type="EMBL" id="BAAAGS010000009">
    <property type="protein sequence ID" value="GAA0520315.1"/>
    <property type="molecule type" value="Genomic_DNA"/>
</dbReference>